<evidence type="ECO:0000313" key="3">
    <source>
        <dbReference type="Proteomes" id="UP000182624"/>
    </source>
</evidence>
<feature type="transmembrane region" description="Helical" evidence="1">
    <location>
        <begin position="117"/>
        <end position="133"/>
    </location>
</feature>
<reference evidence="3" key="1">
    <citation type="submission" date="2016-10" db="EMBL/GenBank/DDBJ databases">
        <authorList>
            <person name="Varghese N."/>
            <person name="Submissions S."/>
        </authorList>
    </citation>
    <scope>NUCLEOTIDE SEQUENCE [LARGE SCALE GENOMIC DNA]</scope>
    <source>
        <strain evidence="3">P18</strain>
    </source>
</reference>
<keyword evidence="1" id="KW-0472">Membrane</keyword>
<keyword evidence="1" id="KW-1133">Transmembrane helix</keyword>
<feature type="transmembrane region" description="Helical" evidence="1">
    <location>
        <begin position="43"/>
        <end position="64"/>
    </location>
</feature>
<dbReference type="EMBL" id="FOXO01000001">
    <property type="protein sequence ID" value="SFP38416.1"/>
    <property type="molecule type" value="Genomic_DNA"/>
</dbReference>
<evidence type="ECO:0000256" key="1">
    <source>
        <dbReference type="SAM" id="Phobius"/>
    </source>
</evidence>
<protein>
    <submittedName>
        <fullName evidence="2">Uncharacterized protein</fullName>
    </submittedName>
</protein>
<feature type="transmembrane region" description="Helical" evidence="1">
    <location>
        <begin position="70"/>
        <end position="89"/>
    </location>
</feature>
<sequence>MVGNECITIYDRYFSIQLFQIILVLVSVYVLRDGKNNKYMDGFNVKVLCGDVVIAIIFFGLPIIRTFEKGNIVFGFSLFVLALYWNEFVSRASEKWAKRKFCESNALQNGNLRRDRLIVCMMLGIALFLVLCFL</sequence>
<name>A0A1I5PXR5_9FIRM</name>
<evidence type="ECO:0000313" key="2">
    <source>
        <dbReference type="EMBL" id="SFP38416.1"/>
    </source>
</evidence>
<dbReference type="RefSeq" id="WP_177201550.1">
    <property type="nucleotide sequence ID" value="NZ_FOXO01000001.1"/>
</dbReference>
<feature type="transmembrane region" description="Helical" evidence="1">
    <location>
        <begin position="12"/>
        <end position="31"/>
    </location>
</feature>
<gene>
    <name evidence="2" type="ORF">SAMN04487928_101180</name>
</gene>
<keyword evidence="1" id="KW-0812">Transmembrane</keyword>
<dbReference type="AlphaFoldDB" id="A0A1I5PXR5"/>
<accession>A0A1I5PXR5</accession>
<dbReference type="Proteomes" id="UP000182624">
    <property type="component" value="Unassembled WGS sequence"/>
</dbReference>
<proteinExistence type="predicted"/>
<organism evidence="2 3">
    <name type="scientific">Butyrivibrio proteoclasticus</name>
    <dbReference type="NCBI Taxonomy" id="43305"/>
    <lineage>
        <taxon>Bacteria</taxon>
        <taxon>Bacillati</taxon>
        <taxon>Bacillota</taxon>
        <taxon>Clostridia</taxon>
        <taxon>Lachnospirales</taxon>
        <taxon>Lachnospiraceae</taxon>
        <taxon>Butyrivibrio</taxon>
    </lineage>
</organism>
<keyword evidence="3" id="KW-1185">Reference proteome</keyword>